<name>A0A5J6L637_9MICO</name>
<reference evidence="2" key="1">
    <citation type="submission" date="2019-09" db="EMBL/GenBank/DDBJ databases">
        <title>Mumia zhuanghuii sp. nov. isolated from the intestinal contents of plateau pika (Ochotona curzoniae) in the Qinghai-Tibet plateau of China.</title>
        <authorList>
            <person name="Tian Z."/>
        </authorList>
    </citation>
    <scope>NUCLEOTIDE SEQUENCE [LARGE SCALE GENOMIC DNA]</scope>
    <source>
        <strain evidence="2">L-031</strain>
    </source>
</reference>
<evidence type="ECO:0000313" key="2">
    <source>
        <dbReference type="Proteomes" id="UP000325516"/>
    </source>
</evidence>
<organism evidence="1 2">
    <name type="scientific">Microbacterium lushaniae</name>
    <dbReference type="NCBI Taxonomy" id="2614639"/>
    <lineage>
        <taxon>Bacteria</taxon>
        <taxon>Bacillati</taxon>
        <taxon>Actinomycetota</taxon>
        <taxon>Actinomycetes</taxon>
        <taxon>Micrococcales</taxon>
        <taxon>Microbacteriaceae</taxon>
        <taxon>Microbacterium</taxon>
    </lineage>
</organism>
<proteinExistence type="predicted"/>
<dbReference type="EMBL" id="CP044232">
    <property type="protein sequence ID" value="QEW03875.1"/>
    <property type="molecule type" value="Genomic_DNA"/>
</dbReference>
<dbReference type="InterPro" id="IPR025332">
    <property type="entry name" value="DUF4238"/>
</dbReference>
<dbReference type="Proteomes" id="UP000325516">
    <property type="component" value="Chromosome"/>
</dbReference>
<gene>
    <name evidence="1" type="ORF">F6J85_12770</name>
</gene>
<protein>
    <submittedName>
        <fullName evidence="1">DUF4238 domain-containing protein</fullName>
    </submittedName>
</protein>
<dbReference type="KEGG" id="mlz:F6J85_12770"/>
<dbReference type="Pfam" id="PF14022">
    <property type="entry name" value="DUF4238"/>
    <property type="match status" value="1"/>
</dbReference>
<keyword evidence="2" id="KW-1185">Reference proteome</keyword>
<dbReference type="AlphaFoldDB" id="A0A5J6L637"/>
<sequence>MPADEQRRRIVSCARPHECLRSSLLPVRSTDLVSRLRAGGLMPGAFADREWRVVSRTRNPWGRVPLTDGGRHLEGDAQQYMLRLAAQRELPDTPSRRHHFVPRSYLREWSSDGKRVWMLDTADHAVRLVGIADACVQENFHRVVGPGGVPHNRVELMFGVVDAELRRVQRLFNTLDDPEELRFDDLLGLGVSMAMQRMRTPQTRRLQRQYNRWLVAQDPEHFASIDNDPDAPHREAGFHTRSLFEAMWGAADVFITRQIEVWTDPAGRFWTCDAPVLVPFERSERPDLQLAPYILWPISPYRVVALTHDLVGEKAVIKVADGKMLGLVRDAVEEGRERMIFASDTQRSRLPVAKLFRRRAQSVLTCADHTPEGDPVPPPGCCVKWAVGLRAEPGVHLCEQGLHRDAPRCANWSETG</sequence>
<evidence type="ECO:0000313" key="1">
    <source>
        <dbReference type="EMBL" id="QEW03875.1"/>
    </source>
</evidence>
<accession>A0A5J6L637</accession>